<evidence type="ECO:0000313" key="3">
    <source>
        <dbReference type="Proteomes" id="UP000691718"/>
    </source>
</evidence>
<accession>A0A8S3Y4H8</accession>
<organism evidence="2 3">
    <name type="scientific">Parnassius apollo</name>
    <name type="common">Apollo butterfly</name>
    <name type="synonym">Papilio apollo</name>
    <dbReference type="NCBI Taxonomy" id="110799"/>
    <lineage>
        <taxon>Eukaryota</taxon>
        <taxon>Metazoa</taxon>
        <taxon>Ecdysozoa</taxon>
        <taxon>Arthropoda</taxon>
        <taxon>Hexapoda</taxon>
        <taxon>Insecta</taxon>
        <taxon>Pterygota</taxon>
        <taxon>Neoptera</taxon>
        <taxon>Endopterygota</taxon>
        <taxon>Lepidoptera</taxon>
        <taxon>Glossata</taxon>
        <taxon>Ditrysia</taxon>
        <taxon>Papilionoidea</taxon>
        <taxon>Papilionidae</taxon>
        <taxon>Parnassiinae</taxon>
        <taxon>Parnassini</taxon>
        <taxon>Parnassius</taxon>
        <taxon>Parnassius</taxon>
    </lineage>
</organism>
<dbReference type="OrthoDB" id="3066195at2759"/>
<comment type="caution">
    <text evidence="2">The sequence shown here is derived from an EMBL/GenBank/DDBJ whole genome shotgun (WGS) entry which is preliminary data.</text>
</comment>
<protein>
    <submittedName>
        <fullName evidence="2">(apollo) hypothetical protein</fullName>
    </submittedName>
</protein>
<dbReference type="AlphaFoldDB" id="A0A8S3Y4H8"/>
<keyword evidence="3" id="KW-1185">Reference proteome</keyword>
<proteinExistence type="predicted"/>
<reference evidence="2" key="1">
    <citation type="submission" date="2021-04" db="EMBL/GenBank/DDBJ databases">
        <authorList>
            <person name="Tunstrom K."/>
        </authorList>
    </citation>
    <scope>NUCLEOTIDE SEQUENCE</scope>
</reference>
<dbReference type="Proteomes" id="UP000691718">
    <property type="component" value="Unassembled WGS sequence"/>
</dbReference>
<dbReference type="EMBL" id="CAJQZP010001468">
    <property type="protein sequence ID" value="CAG5049126.1"/>
    <property type="molecule type" value="Genomic_DNA"/>
</dbReference>
<evidence type="ECO:0000313" key="2">
    <source>
        <dbReference type="EMBL" id="CAG5049126.1"/>
    </source>
</evidence>
<feature type="coiled-coil region" evidence="1">
    <location>
        <begin position="55"/>
        <end position="103"/>
    </location>
</feature>
<gene>
    <name evidence="2" type="ORF">PAPOLLO_LOCUS24401</name>
</gene>
<name>A0A8S3Y4H8_PARAO</name>
<keyword evidence="1" id="KW-0175">Coiled coil</keyword>
<sequence length="243" mass="27722">MRPQKRKQSDDMEFLMQKFESIFSNWTSTQDEKYATLLEIINTIKDQNTHISSSLEFLSHQYDSLKDKYDNLLQEKKVDKIYIENLENKIEILERNNRASCIEIRNIPSIKRETDQDLQNLVTSLANVLKIKLEQTDIRNIQKIYTKIGGPALPKKEDPCTKQILILISTSAIGLCNPYDSDAILPAVPTQDEKGGQEATITPVQYVDMPQSPQIINEDNSELPMDDVTMSGCETQTPKVVSL</sequence>
<evidence type="ECO:0000256" key="1">
    <source>
        <dbReference type="SAM" id="Coils"/>
    </source>
</evidence>